<dbReference type="STRING" id="550983.A4R26_06590"/>
<dbReference type="GO" id="GO:0005886">
    <property type="term" value="C:plasma membrane"/>
    <property type="evidence" value="ECO:0007669"/>
    <property type="project" value="UniProtKB-SubCell"/>
</dbReference>
<feature type="chain" id="PRO_5010731645" evidence="4">
    <location>
        <begin position="23"/>
        <end position="287"/>
    </location>
</feature>
<keyword evidence="6" id="KW-1185">Reference proteome</keyword>
<dbReference type="RefSeq" id="WP_242675024.1">
    <property type="nucleotide sequence ID" value="NZ_LWBP01000210.1"/>
</dbReference>
<organism evidence="5 6">
    <name type="scientific">Niastella populi</name>
    <dbReference type="NCBI Taxonomy" id="550983"/>
    <lineage>
        <taxon>Bacteria</taxon>
        <taxon>Pseudomonadati</taxon>
        <taxon>Bacteroidota</taxon>
        <taxon>Chitinophagia</taxon>
        <taxon>Chitinophagales</taxon>
        <taxon>Chitinophagaceae</taxon>
        <taxon>Niastella</taxon>
    </lineage>
</organism>
<dbReference type="EMBL" id="LWBP01000210">
    <property type="protein sequence ID" value="OQP53765.1"/>
    <property type="molecule type" value="Genomic_DNA"/>
</dbReference>
<evidence type="ECO:0000256" key="3">
    <source>
        <dbReference type="ARBA" id="ARBA00023136"/>
    </source>
</evidence>
<comment type="subcellular location">
    <subcellularLocation>
        <location evidence="1">Cell membrane</location>
    </subcellularLocation>
</comment>
<dbReference type="AlphaFoldDB" id="A0A1V9F626"/>
<dbReference type="Pfam" id="PF06977">
    <property type="entry name" value="SdiA-regulated"/>
    <property type="match status" value="1"/>
</dbReference>
<protein>
    <submittedName>
        <fullName evidence="5">SdiA-regulated family protein</fullName>
    </submittedName>
</protein>
<evidence type="ECO:0000313" key="5">
    <source>
        <dbReference type="EMBL" id="OQP53765.1"/>
    </source>
</evidence>
<dbReference type="PROSITE" id="PS51257">
    <property type="entry name" value="PROKAR_LIPOPROTEIN"/>
    <property type="match status" value="1"/>
</dbReference>
<gene>
    <name evidence="5" type="ORF">A4R26_06590</name>
</gene>
<dbReference type="SUPFAM" id="SSF101898">
    <property type="entry name" value="NHL repeat"/>
    <property type="match status" value="1"/>
</dbReference>
<comment type="caution">
    <text evidence="5">The sequence shown here is derived from an EMBL/GenBank/DDBJ whole genome shotgun (WGS) entry which is preliminary data.</text>
</comment>
<evidence type="ECO:0000256" key="1">
    <source>
        <dbReference type="ARBA" id="ARBA00004236"/>
    </source>
</evidence>
<name>A0A1V9F626_9BACT</name>
<proteinExistence type="predicted"/>
<keyword evidence="3" id="KW-0472">Membrane</keyword>
<keyword evidence="2" id="KW-1003">Cell membrane</keyword>
<feature type="signal peptide" evidence="4">
    <location>
        <begin position="1"/>
        <end position="22"/>
    </location>
</feature>
<evidence type="ECO:0000256" key="4">
    <source>
        <dbReference type="SAM" id="SignalP"/>
    </source>
</evidence>
<reference evidence="6" key="1">
    <citation type="submission" date="2016-04" db="EMBL/GenBank/DDBJ databases">
        <authorList>
            <person name="Chen L."/>
            <person name="Zhuang W."/>
            <person name="Wang G."/>
        </authorList>
    </citation>
    <scope>NUCLEOTIDE SEQUENCE [LARGE SCALE GENOMIC DNA]</scope>
    <source>
        <strain evidence="6">208</strain>
    </source>
</reference>
<sequence length="287" mass="32397">MKKIAPGRLIVLAFALASTACAPKRKFESPNEYDINKPQKIVMPPSLEEISGITFYKGNSDTLYAQEDESGKLYYLKPGDKRSQHFKFGKHGDYEDVAICNNTVIMLKSNGVLFTFPFADIRHPEETGNVKEWEHLLPEGEYEGMYADEKDNTIYIICKDCVDEKSSKTAKGYILQLNNDGSIGQKGTFEIDVHSIKDITGEKKINFHPSALARNPRTNEWYIITSINKLLVITDSNWKVTAAYKLNPAIYIQPEGMAFDKDNNLYVSNEGGDLHSGNILKIKWKGK</sequence>
<keyword evidence="4" id="KW-0732">Signal</keyword>
<evidence type="ECO:0000313" key="6">
    <source>
        <dbReference type="Proteomes" id="UP000192276"/>
    </source>
</evidence>
<dbReference type="InterPro" id="IPR009722">
    <property type="entry name" value="YjiK/CarP"/>
</dbReference>
<dbReference type="Proteomes" id="UP000192276">
    <property type="component" value="Unassembled WGS sequence"/>
</dbReference>
<accession>A0A1V9F626</accession>
<evidence type="ECO:0000256" key="2">
    <source>
        <dbReference type="ARBA" id="ARBA00022475"/>
    </source>
</evidence>